<sequence>MYEKALLHDNDSPTSLQPPCRIKTQGRPGPQQRSMGFDSQAEFLTWIDHGKDSDVQSILSLVLRLTDANLSALLDPRACVDPGKRVSVWDIYSVELEKLKNALGSLPNVSSLTIISPENASSAFGEILYQPLLHLIPQLWPRLQALDLQGSEGVDLDIQDIKSEPDIPLKDLELGTGLDEGVEDKRTATVDFGDLLEAAHPETRAPTERTAPVRTQREPRRRGRHGRGIQKARRRS</sequence>
<dbReference type="EMBL" id="JAUTXU010000130">
    <property type="protein sequence ID" value="KAK3705380.1"/>
    <property type="molecule type" value="Genomic_DNA"/>
</dbReference>
<dbReference type="Proteomes" id="UP001281147">
    <property type="component" value="Unassembled WGS sequence"/>
</dbReference>
<keyword evidence="2" id="KW-1185">Reference proteome</keyword>
<protein>
    <submittedName>
        <fullName evidence="1">Uncharacterized protein</fullName>
    </submittedName>
</protein>
<reference evidence="1" key="1">
    <citation type="submission" date="2023-07" db="EMBL/GenBank/DDBJ databases">
        <title>Black Yeasts Isolated from many extreme environments.</title>
        <authorList>
            <person name="Coleine C."/>
            <person name="Stajich J.E."/>
            <person name="Selbmann L."/>
        </authorList>
    </citation>
    <scope>NUCLEOTIDE SEQUENCE</scope>
    <source>
        <strain evidence="1">CCFEE 5714</strain>
    </source>
</reference>
<comment type="caution">
    <text evidence="1">The sequence shown here is derived from an EMBL/GenBank/DDBJ whole genome shotgun (WGS) entry which is preliminary data.</text>
</comment>
<organism evidence="1 2">
    <name type="scientific">Vermiconidia calcicola</name>
    <dbReference type="NCBI Taxonomy" id="1690605"/>
    <lineage>
        <taxon>Eukaryota</taxon>
        <taxon>Fungi</taxon>
        <taxon>Dikarya</taxon>
        <taxon>Ascomycota</taxon>
        <taxon>Pezizomycotina</taxon>
        <taxon>Dothideomycetes</taxon>
        <taxon>Dothideomycetidae</taxon>
        <taxon>Mycosphaerellales</taxon>
        <taxon>Extremaceae</taxon>
        <taxon>Vermiconidia</taxon>
    </lineage>
</organism>
<accession>A0ACC3MY58</accession>
<name>A0ACC3MY58_9PEZI</name>
<evidence type="ECO:0000313" key="2">
    <source>
        <dbReference type="Proteomes" id="UP001281147"/>
    </source>
</evidence>
<gene>
    <name evidence="1" type="ORF">LTR37_013353</name>
</gene>
<evidence type="ECO:0000313" key="1">
    <source>
        <dbReference type="EMBL" id="KAK3705380.1"/>
    </source>
</evidence>
<proteinExistence type="predicted"/>